<gene>
    <name evidence="4" type="ORF">IPH26_14875</name>
</gene>
<evidence type="ECO:0000259" key="3">
    <source>
        <dbReference type="PROSITE" id="PS51737"/>
    </source>
</evidence>
<name>A0A9D7E5H2_9PROT</name>
<dbReference type="EMBL" id="JADJEV010000004">
    <property type="protein sequence ID" value="MBK6974163.1"/>
    <property type="molecule type" value="Genomic_DNA"/>
</dbReference>
<proteinExistence type="predicted"/>
<dbReference type="Gene3D" id="3.90.1750.20">
    <property type="entry name" value="Putative Large Serine Recombinase, Chain B, Domain 2"/>
    <property type="match status" value="1"/>
</dbReference>
<feature type="domain" description="Recombinase" evidence="3">
    <location>
        <begin position="169"/>
        <end position="308"/>
    </location>
</feature>
<dbReference type="Pfam" id="PF00239">
    <property type="entry name" value="Resolvase"/>
    <property type="match status" value="1"/>
</dbReference>
<protein>
    <submittedName>
        <fullName evidence="4">Recombinase family protein</fullName>
    </submittedName>
</protein>
<evidence type="ECO:0000313" key="4">
    <source>
        <dbReference type="EMBL" id="MBK6974163.1"/>
    </source>
</evidence>
<dbReference type="PROSITE" id="PS51737">
    <property type="entry name" value="RECOMBINASE_DNA_BIND"/>
    <property type="match status" value="1"/>
</dbReference>
<sequence>MSEKIRTQHLSRKAILYVRQSSAYQVSHNLESQKLQYAMRERLMQLGWREIEVVDEDLGRSAAGLVTRSGFERMVAEVCLGKVGAVAAREVSRFARNSREWQQLVEVCRVVDTVLIDQEMVYAPRQSNDRLLLGLKGSLNEYELDLLRQRSVEARREKARRGELLVVSPVGYRKGQQRLEKDPDRRVQEAIRLVFQKLGELGSVRQTLLWFLEHGLELPATNAHEEVRWKRPSYGMLYSMLTNPAYGGAYAYGKTEQLTQYEDGKARQTVRRKPREQWLSLIPGTHEGYVSWESFERLQASISENVIRCAHSGAAQRGPALVAGLLRCRRCGHNLVVHYTGSRHDVLRYQCSRGWLDNGEPRCIGFAGLLVDQVITREILRVVEPAAIEAAVMAHQEQARKTDEVLAALQRDLEAAQYSARRAHKQYDAADPENRLVTDELERRWNQSLQRVREVEAQIEQHRDRQGPSAAPTLEEFADLAADLQSLWHDGETDPRLKKRVIRTLIRDIIVDVDAQAGEVILVIHWKGGVHTELRLPRRRRGQNRTQTSTEVLEAVRVLAHTCSDQVIAGALNRNGLLTGRGNRWTQERVTALRSHHHISCYRAEQADSATWMNLTEAAQQLGISPRTLRLAVERGEIQAQHPLADGPWVFHRDTLQTAAAATLIERVTSRNRQPAVPNTEQATFEFSST</sequence>
<feature type="coiled-coil region" evidence="1">
    <location>
        <begin position="392"/>
        <end position="426"/>
    </location>
</feature>
<comment type="caution">
    <text evidence="4">The sequence shown here is derived from an EMBL/GenBank/DDBJ whole genome shotgun (WGS) entry which is preliminary data.</text>
</comment>
<dbReference type="Gene3D" id="3.40.50.1390">
    <property type="entry name" value="Resolvase, N-terminal catalytic domain"/>
    <property type="match status" value="1"/>
</dbReference>
<dbReference type="Proteomes" id="UP000807785">
    <property type="component" value="Unassembled WGS sequence"/>
</dbReference>
<dbReference type="InterPro" id="IPR006119">
    <property type="entry name" value="Resolv_N"/>
</dbReference>
<dbReference type="InterPro" id="IPR036162">
    <property type="entry name" value="Resolvase-like_N_sf"/>
</dbReference>
<dbReference type="SUPFAM" id="SSF53041">
    <property type="entry name" value="Resolvase-like"/>
    <property type="match status" value="1"/>
</dbReference>
<keyword evidence="1" id="KW-0175">Coiled coil</keyword>
<dbReference type="GO" id="GO:0000150">
    <property type="term" value="F:DNA strand exchange activity"/>
    <property type="evidence" value="ECO:0007669"/>
    <property type="project" value="InterPro"/>
</dbReference>
<evidence type="ECO:0000313" key="5">
    <source>
        <dbReference type="Proteomes" id="UP000807785"/>
    </source>
</evidence>
<dbReference type="Pfam" id="PF07508">
    <property type="entry name" value="Recombinase"/>
    <property type="match status" value="1"/>
</dbReference>
<evidence type="ECO:0000256" key="1">
    <source>
        <dbReference type="SAM" id="Coils"/>
    </source>
</evidence>
<dbReference type="AlphaFoldDB" id="A0A9D7E5H2"/>
<dbReference type="InterPro" id="IPR050639">
    <property type="entry name" value="SSR_resolvase"/>
</dbReference>
<dbReference type="InterPro" id="IPR038109">
    <property type="entry name" value="DNA_bind_recomb_sf"/>
</dbReference>
<feature type="domain" description="Resolvase/invertase-type recombinase catalytic" evidence="2">
    <location>
        <begin position="13"/>
        <end position="162"/>
    </location>
</feature>
<dbReference type="GO" id="GO:0003677">
    <property type="term" value="F:DNA binding"/>
    <property type="evidence" value="ECO:0007669"/>
    <property type="project" value="InterPro"/>
</dbReference>
<dbReference type="CDD" id="cd00338">
    <property type="entry name" value="Ser_Recombinase"/>
    <property type="match status" value="1"/>
</dbReference>
<dbReference type="InterPro" id="IPR011109">
    <property type="entry name" value="DNA_bind_recombinase_dom"/>
</dbReference>
<dbReference type="PANTHER" id="PTHR30461">
    <property type="entry name" value="DNA-INVERTASE FROM LAMBDOID PROPHAGE"/>
    <property type="match status" value="1"/>
</dbReference>
<accession>A0A9D7E5H2</accession>
<organism evidence="4 5">
    <name type="scientific">Candidatus Methylophosphatis roskildensis</name>
    <dbReference type="NCBI Taxonomy" id="2899263"/>
    <lineage>
        <taxon>Bacteria</taxon>
        <taxon>Pseudomonadati</taxon>
        <taxon>Pseudomonadota</taxon>
        <taxon>Betaproteobacteria</taxon>
        <taxon>Nitrosomonadales</taxon>
        <taxon>Sterolibacteriaceae</taxon>
        <taxon>Candidatus Methylophosphatis</taxon>
    </lineage>
</organism>
<dbReference type="PROSITE" id="PS51736">
    <property type="entry name" value="RECOMBINASES_3"/>
    <property type="match status" value="1"/>
</dbReference>
<evidence type="ECO:0000259" key="2">
    <source>
        <dbReference type="PROSITE" id="PS51736"/>
    </source>
</evidence>
<reference evidence="4" key="1">
    <citation type="submission" date="2020-10" db="EMBL/GenBank/DDBJ databases">
        <title>Connecting structure to function with the recovery of over 1000 high-quality activated sludge metagenome-assembled genomes encoding full-length rRNA genes using long-read sequencing.</title>
        <authorList>
            <person name="Singleton C.M."/>
            <person name="Petriglieri F."/>
            <person name="Kristensen J.M."/>
            <person name="Kirkegaard R.H."/>
            <person name="Michaelsen T.Y."/>
            <person name="Andersen M.H."/>
            <person name="Karst S.M."/>
            <person name="Dueholm M.S."/>
            <person name="Nielsen P.H."/>
            <person name="Albertsen M."/>
        </authorList>
    </citation>
    <scope>NUCLEOTIDE SEQUENCE</scope>
    <source>
        <strain evidence="4">Bjer_18-Q3-R1-45_BAT3C.347</strain>
    </source>
</reference>
<dbReference type="SMART" id="SM00857">
    <property type="entry name" value="Resolvase"/>
    <property type="match status" value="1"/>
</dbReference>
<dbReference type="PANTHER" id="PTHR30461:SF23">
    <property type="entry name" value="DNA RECOMBINASE-RELATED"/>
    <property type="match status" value="1"/>
</dbReference>